<evidence type="ECO:0000256" key="2">
    <source>
        <dbReference type="ARBA" id="ARBA00017355"/>
    </source>
</evidence>
<evidence type="ECO:0000256" key="5">
    <source>
        <dbReference type="SAM" id="MobiDB-lite"/>
    </source>
</evidence>
<accession>A0A1E3Q6A6</accession>
<dbReference type="Gene3D" id="2.30.29.30">
    <property type="entry name" value="Pleckstrin-homology domain (PH domain)/Phosphotyrosine-binding domain (PTB)"/>
    <property type="match status" value="1"/>
</dbReference>
<dbReference type="SUPFAM" id="SSF50729">
    <property type="entry name" value="PH domain-like"/>
    <property type="match status" value="1"/>
</dbReference>
<evidence type="ECO:0000256" key="4">
    <source>
        <dbReference type="ARBA" id="ARBA00023186"/>
    </source>
</evidence>
<dbReference type="Proteomes" id="UP000094385">
    <property type="component" value="Unassembled WGS sequence"/>
</dbReference>
<sequence length="378" mass="41345">MADTAFLDAIADSDVRDAVASYISTHSDATSVFASLISHFAPPSTSKKRKHSPQLHPSSAAATAPLLIAPGISFSVPQRKKLTLAIYSDRIVLLPGTASTTDSEIIYSISTRDLTGYMYLPTPARATKSYTMVLLPRTPSPNKFDAMVFAVPDSAATFTGTQATDNEHASAIILRVLSNLGIPRLDDAQTFAVEAHRGTKDGYLNFSTHGVLFGFKKPIWYVPKEDIDAVSYESITRVTFNLMIAVAGDEEVEFGMIDQERFGEIDEYVKKWRLADRSMAEERMAKSELKHKHHENGGELSKAEQKWREQGGQVEDGAPGELSVDEDDDDEEDDENFEIDEDDDDGGSPSESSGEEDGGGGGQQDDDEADYDEPESDE</sequence>
<organism evidence="7 8">
    <name type="scientific">Lipomyces starkeyi NRRL Y-11557</name>
    <dbReference type="NCBI Taxonomy" id="675824"/>
    <lineage>
        <taxon>Eukaryota</taxon>
        <taxon>Fungi</taxon>
        <taxon>Dikarya</taxon>
        <taxon>Ascomycota</taxon>
        <taxon>Saccharomycotina</taxon>
        <taxon>Lipomycetes</taxon>
        <taxon>Lipomycetales</taxon>
        <taxon>Lipomycetaceae</taxon>
        <taxon>Lipomyces</taxon>
    </lineage>
</organism>
<dbReference type="InterPro" id="IPR011993">
    <property type="entry name" value="PH-like_dom_sf"/>
</dbReference>
<dbReference type="GO" id="GO:0042393">
    <property type="term" value="F:histone binding"/>
    <property type="evidence" value="ECO:0007669"/>
    <property type="project" value="TreeGrafter"/>
</dbReference>
<protein>
    <recommendedName>
        <fullName evidence="2">Histone chaperone RTT106</fullName>
    </recommendedName>
    <alternativeName>
        <fullName evidence="3">Histone chaperone rtt106</fullName>
    </alternativeName>
</protein>
<feature type="region of interest" description="Disordered" evidence="5">
    <location>
        <begin position="284"/>
        <end position="378"/>
    </location>
</feature>
<dbReference type="GO" id="GO:0031491">
    <property type="term" value="F:nucleosome binding"/>
    <property type="evidence" value="ECO:0007669"/>
    <property type="project" value="TreeGrafter"/>
</dbReference>
<dbReference type="AlphaFoldDB" id="A0A1E3Q6A6"/>
<proteinExistence type="inferred from homology"/>
<name>A0A1E3Q6A6_LIPST</name>
<dbReference type="PANTHER" id="PTHR45849:SF3">
    <property type="entry name" value="HISTONE CHAPERONE RTT106"/>
    <property type="match status" value="1"/>
</dbReference>
<dbReference type="Pfam" id="PF08512">
    <property type="entry name" value="Rttp106-like_middle"/>
    <property type="match status" value="1"/>
</dbReference>
<keyword evidence="8" id="KW-1185">Reference proteome</keyword>
<evidence type="ECO:0000313" key="7">
    <source>
        <dbReference type="EMBL" id="ODQ72692.1"/>
    </source>
</evidence>
<feature type="compositionally biased region" description="Acidic residues" evidence="5">
    <location>
        <begin position="323"/>
        <end position="346"/>
    </location>
</feature>
<dbReference type="SMART" id="SM01287">
    <property type="entry name" value="Rtt106"/>
    <property type="match status" value="1"/>
</dbReference>
<dbReference type="OrthoDB" id="75754at2759"/>
<evidence type="ECO:0000313" key="8">
    <source>
        <dbReference type="Proteomes" id="UP000094385"/>
    </source>
</evidence>
<feature type="compositionally biased region" description="Acidic residues" evidence="5">
    <location>
        <begin position="353"/>
        <end position="378"/>
    </location>
</feature>
<dbReference type="InterPro" id="IPR050454">
    <property type="entry name" value="RTT106/SSRP1_HistChap/FACT"/>
</dbReference>
<keyword evidence="4" id="KW-0143">Chaperone</keyword>
<comment type="similarity">
    <text evidence="1">Belongs to the RTT106 family.</text>
</comment>
<evidence type="ECO:0000259" key="6">
    <source>
        <dbReference type="SMART" id="SM01287"/>
    </source>
</evidence>
<dbReference type="STRING" id="675824.A0A1E3Q6A6"/>
<feature type="domain" description="Histone chaperone RTT106/FACT complex subunit SPT16-like middle" evidence="6">
    <location>
        <begin position="190"/>
        <end position="279"/>
    </location>
</feature>
<evidence type="ECO:0000256" key="1">
    <source>
        <dbReference type="ARBA" id="ARBA00006159"/>
    </source>
</evidence>
<feature type="compositionally biased region" description="Basic and acidic residues" evidence="5">
    <location>
        <begin position="295"/>
        <end position="309"/>
    </location>
</feature>
<evidence type="ECO:0000256" key="3">
    <source>
        <dbReference type="ARBA" id="ARBA00018462"/>
    </source>
</evidence>
<dbReference type="InterPro" id="IPR013719">
    <property type="entry name" value="RTT106/SPT16-like_middle_dom"/>
</dbReference>
<dbReference type="PANTHER" id="PTHR45849">
    <property type="entry name" value="FACT COMPLEX SUBUNIT SSRP1"/>
    <property type="match status" value="1"/>
</dbReference>
<gene>
    <name evidence="7" type="ORF">LIPSTDRAFT_72298</name>
</gene>
<dbReference type="EMBL" id="KV454295">
    <property type="protein sequence ID" value="ODQ72692.1"/>
    <property type="molecule type" value="Genomic_DNA"/>
</dbReference>
<reference evidence="7 8" key="1">
    <citation type="journal article" date="2016" name="Proc. Natl. Acad. Sci. U.S.A.">
        <title>Comparative genomics of biotechnologically important yeasts.</title>
        <authorList>
            <person name="Riley R."/>
            <person name="Haridas S."/>
            <person name="Wolfe K.H."/>
            <person name="Lopes M.R."/>
            <person name="Hittinger C.T."/>
            <person name="Goeker M."/>
            <person name="Salamov A.A."/>
            <person name="Wisecaver J.H."/>
            <person name="Long T.M."/>
            <person name="Calvey C.H."/>
            <person name="Aerts A.L."/>
            <person name="Barry K.W."/>
            <person name="Choi C."/>
            <person name="Clum A."/>
            <person name="Coughlan A.Y."/>
            <person name="Deshpande S."/>
            <person name="Douglass A.P."/>
            <person name="Hanson S.J."/>
            <person name="Klenk H.-P."/>
            <person name="LaButti K.M."/>
            <person name="Lapidus A."/>
            <person name="Lindquist E.A."/>
            <person name="Lipzen A.M."/>
            <person name="Meier-Kolthoff J.P."/>
            <person name="Ohm R.A."/>
            <person name="Otillar R.P."/>
            <person name="Pangilinan J.L."/>
            <person name="Peng Y."/>
            <person name="Rokas A."/>
            <person name="Rosa C.A."/>
            <person name="Scheuner C."/>
            <person name="Sibirny A.A."/>
            <person name="Slot J.C."/>
            <person name="Stielow J.B."/>
            <person name="Sun H."/>
            <person name="Kurtzman C.P."/>
            <person name="Blackwell M."/>
            <person name="Grigoriev I.V."/>
            <person name="Jeffries T.W."/>
        </authorList>
    </citation>
    <scope>NUCLEOTIDE SEQUENCE [LARGE SCALE GENOMIC DNA]</scope>
    <source>
        <strain evidence="7 8">NRRL Y-11557</strain>
    </source>
</reference>